<gene>
    <name evidence="2" type="ORF">ACFL6M_04015</name>
</gene>
<dbReference type="CDD" id="cd04859">
    <property type="entry name" value="Prim_Pol"/>
    <property type="match status" value="1"/>
</dbReference>
<evidence type="ECO:0000259" key="1">
    <source>
        <dbReference type="SMART" id="SM00943"/>
    </source>
</evidence>
<dbReference type="SMART" id="SM00943">
    <property type="entry name" value="Prim-Pol"/>
    <property type="match status" value="1"/>
</dbReference>
<sequence length="212" mass="23104">MLDLVVDSSLLRAAVSYATELKWLVLLIRLIAGELPEFVHPSSTGAGRLPQDANWCKKALTDPAQIQAEWCSGCPPDLVGIQTGAVSGIIVLDIRRFSGGRAIFDAMMTPTGSFKTPTVATPIGGYHTFFQHPGGFIPGIEDLFDDNSGVAVRADRDFVLAPPSVHLSNKTYMWLQRPGTVPLAPLPDFILEQIRKRLAERRADQRGGRPNV</sequence>
<comment type="caution">
    <text evidence="2">The sequence shown here is derived from an EMBL/GenBank/DDBJ whole genome shotgun (WGS) entry which is preliminary data.</text>
</comment>
<keyword evidence="3" id="KW-1185">Reference proteome</keyword>
<name>A0ABV6YKS7_UNCEI</name>
<organism evidence="2 3">
    <name type="scientific">Eiseniibacteriota bacterium</name>
    <dbReference type="NCBI Taxonomy" id="2212470"/>
    <lineage>
        <taxon>Bacteria</taxon>
        <taxon>Candidatus Eiseniibacteriota</taxon>
    </lineage>
</organism>
<reference evidence="2 3" key="1">
    <citation type="submission" date="2024-09" db="EMBL/GenBank/DDBJ databases">
        <authorList>
            <person name="D'Angelo T."/>
        </authorList>
    </citation>
    <scope>NUCLEOTIDE SEQUENCE [LARGE SCALE GENOMIC DNA]</scope>
    <source>
        <strain evidence="2">SAG AM-320-E07</strain>
    </source>
</reference>
<protein>
    <submittedName>
        <fullName evidence="2">Bifunctional DNA primase/polymerase</fullName>
    </submittedName>
</protein>
<proteinExistence type="predicted"/>
<evidence type="ECO:0000313" key="3">
    <source>
        <dbReference type="Proteomes" id="UP001593833"/>
    </source>
</evidence>
<evidence type="ECO:0000313" key="2">
    <source>
        <dbReference type="EMBL" id="MFC1572746.1"/>
    </source>
</evidence>
<feature type="domain" description="DNA primase/polymerase bifunctional N-terminal" evidence="1">
    <location>
        <begin position="14"/>
        <end position="190"/>
    </location>
</feature>
<dbReference type="Proteomes" id="UP001593833">
    <property type="component" value="Unassembled WGS sequence"/>
</dbReference>
<dbReference type="SUPFAM" id="SSF56747">
    <property type="entry name" value="Prim-pol domain"/>
    <property type="match status" value="1"/>
</dbReference>
<accession>A0ABV6YKS7</accession>
<dbReference type="EMBL" id="JBHPKH010000035">
    <property type="protein sequence ID" value="MFC1572746.1"/>
    <property type="molecule type" value="Genomic_DNA"/>
</dbReference>
<dbReference type="Pfam" id="PF09250">
    <property type="entry name" value="Prim-Pol"/>
    <property type="match status" value="1"/>
</dbReference>
<dbReference type="InterPro" id="IPR015330">
    <property type="entry name" value="DNA_primase/pol_bifunc_N"/>
</dbReference>